<feature type="transmembrane region" description="Helical" evidence="6">
    <location>
        <begin position="301"/>
        <end position="324"/>
    </location>
</feature>
<feature type="transmembrane region" description="Helical" evidence="6">
    <location>
        <begin position="97"/>
        <end position="124"/>
    </location>
</feature>
<dbReference type="EMBL" id="AP018933">
    <property type="protein sequence ID" value="BBG30771.1"/>
    <property type="molecule type" value="Genomic_DNA"/>
</dbReference>
<gene>
    <name evidence="7" type="ORF">ZBT109_2025</name>
</gene>
<evidence type="ECO:0000256" key="5">
    <source>
        <dbReference type="ARBA" id="ARBA00023136"/>
    </source>
</evidence>
<evidence type="ECO:0000256" key="6">
    <source>
        <dbReference type="SAM" id="Phobius"/>
    </source>
</evidence>
<dbReference type="InterPro" id="IPR050833">
    <property type="entry name" value="Poly_Biosynth_Transport"/>
</dbReference>
<sequence>MFMQCKIYDRAKIILEKNKKFLTNVFSLIMLQGGQYVLTLATLPYLARVLSPSQFGIYGFALAISQYCIIATNYGFDISATKDIAINKENKEKISSLFWNVLAAKFFLAILCFFFLILLCTFIPQLYDCALIIVLASTQVIGSVLFPNWFFQGVEKLWGITVSNLIARGCGLLFILCLVKSKDDLMIAIIIQSLVTISSGLIGFTLVLSKKLVVKSKITFHFVFFNLKKSFSFFISNVAISFYTLSTVIVLGIFSSSRDAGLFNGVDKIRMAVTGIVIIMNGAIYPRIISILENDERKAAWFIKNVAIFKLVITFFMSFLLYLFSNEVVYCILGNEYSNAVVDMKIMSPLIFLVTASVILANYILLPFGYNKVFVSIPIVVAVVHIAIAIPLCLMWGATGGAIAIFISEALTNILLLYFAITYGLVKKVMESKND</sequence>
<keyword evidence="8" id="KW-1185">Reference proteome</keyword>
<dbReference type="STRING" id="1123510.GCA_000620025_01185"/>
<comment type="subcellular location">
    <subcellularLocation>
        <location evidence="1">Cell membrane</location>
        <topology evidence="1">Multi-pass membrane protein</topology>
    </subcellularLocation>
</comment>
<dbReference type="GO" id="GO:0005886">
    <property type="term" value="C:plasma membrane"/>
    <property type="evidence" value="ECO:0007669"/>
    <property type="project" value="UniProtKB-SubCell"/>
</dbReference>
<dbReference type="CDD" id="cd13128">
    <property type="entry name" value="MATE_Wzx_like"/>
    <property type="match status" value="1"/>
</dbReference>
<reference evidence="7 8" key="1">
    <citation type="submission" date="2018-09" db="EMBL/GenBank/DDBJ databases">
        <title>Zymobacter palmae IAM14233 (=T109) whole genome analysis.</title>
        <authorList>
            <person name="Yanase H."/>
        </authorList>
    </citation>
    <scope>NUCLEOTIDE SEQUENCE [LARGE SCALE GENOMIC DNA]</scope>
    <source>
        <strain evidence="7 8">IAM14233</strain>
    </source>
</reference>
<dbReference type="PANTHER" id="PTHR30250">
    <property type="entry name" value="PST FAMILY PREDICTED COLANIC ACID TRANSPORTER"/>
    <property type="match status" value="1"/>
</dbReference>
<evidence type="ECO:0000256" key="3">
    <source>
        <dbReference type="ARBA" id="ARBA00022692"/>
    </source>
</evidence>
<evidence type="ECO:0000256" key="4">
    <source>
        <dbReference type="ARBA" id="ARBA00022989"/>
    </source>
</evidence>
<keyword evidence="4 6" id="KW-1133">Transmembrane helix</keyword>
<feature type="transmembrane region" description="Helical" evidence="6">
    <location>
        <begin position="130"/>
        <end position="150"/>
    </location>
</feature>
<feature type="transmembrane region" description="Helical" evidence="6">
    <location>
        <begin position="55"/>
        <end position="76"/>
    </location>
</feature>
<dbReference type="PANTHER" id="PTHR30250:SF11">
    <property type="entry name" value="O-ANTIGEN TRANSPORTER-RELATED"/>
    <property type="match status" value="1"/>
</dbReference>
<evidence type="ECO:0000313" key="8">
    <source>
        <dbReference type="Proteomes" id="UP000267342"/>
    </source>
</evidence>
<feature type="transmembrane region" description="Helical" evidence="6">
    <location>
        <begin position="185"/>
        <end position="209"/>
    </location>
</feature>
<name>A0A348HGL9_9GAMM</name>
<evidence type="ECO:0000256" key="2">
    <source>
        <dbReference type="ARBA" id="ARBA00022475"/>
    </source>
</evidence>
<dbReference type="AlphaFoldDB" id="A0A348HGL9"/>
<evidence type="ECO:0000256" key="1">
    <source>
        <dbReference type="ARBA" id="ARBA00004651"/>
    </source>
</evidence>
<organism evidence="7 8">
    <name type="scientific">Zymobacter palmae</name>
    <dbReference type="NCBI Taxonomy" id="33074"/>
    <lineage>
        <taxon>Bacteria</taxon>
        <taxon>Pseudomonadati</taxon>
        <taxon>Pseudomonadota</taxon>
        <taxon>Gammaproteobacteria</taxon>
        <taxon>Oceanospirillales</taxon>
        <taxon>Halomonadaceae</taxon>
        <taxon>Zymobacter group</taxon>
        <taxon>Zymobacter</taxon>
    </lineage>
</organism>
<dbReference type="InterPro" id="IPR002797">
    <property type="entry name" value="Polysacc_synth"/>
</dbReference>
<protein>
    <submittedName>
        <fullName evidence="7">O-antigen transporter</fullName>
    </submittedName>
</protein>
<keyword evidence="2" id="KW-1003">Cell membrane</keyword>
<accession>A0A348HGL9</accession>
<feature type="transmembrane region" description="Helical" evidence="6">
    <location>
        <begin position="21"/>
        <end position="43"/>
    </location>
</feature>
<dbReference type="KEGG" id="zpl:ZBT109_2025"/>
<keyword evidence="3 6" id="KW-0812">Transmembrane</keyword>
<proteinExistence type="predicted"/>
<feature type="transmembrane region" description="Helical" evidence="6">
    <location>
        <begin position="230"/>
        <end position="254"/>
    </location>
</feature>
<feature type="transmembrane region" description="Helical" evidence="6">
    <location>
        <begin position="269"/>
        <end position="289"/>
    </location>
</feature>
<dbReference type="Pfam" id="PF01943">
    <property type="entry name" value="Polysacc_synt"/>
    <property type="match status" value="1"/>
</dbReference>
<evidence type="ECO:0000313" key="7">
    <source>
        <dbReference type="EMBL" id="BBG30771.1"/>
    </source>
</evidence>
<dbReference type="Proteomes" id="UP000267342">
    <property type="component" value="Chromosome"/>
</dbReference>
<feature type="transmembrane region" description="Helical" evidence="6">
    <location>
        <begin position="403"/>
        <end position="426"/>
    </location>
</feature>
<feature type="transmembrane region" description="Helical" evidence="6">
    <location>
        <begin position="344"/>
        <end position="366"/>
    </location>
</feature>
<feature type="transmembrane region" description="Helical" evidence="6">
    <location>
        <begin position="373"/>
        <end position="397"/>
    </location>
</feature>
<keyword evidence="5 6" id="KW-0472">Membrane</keyword>
<feature type="transmembrane region" description="Helical" evidence="6">
    <location>
        <begin position="157"/>
        <end position="179"/>
    </location>
</feature>